<protein>
    <submittedName>
        <fullName evidence="1">Uncharacterized protein</fullName>
    </submittedName>
</protein>
<comment type="caution">
    <text evidence="1">The sequence shown here is derived from an EMBL/GenBank/DDBJ whole genome shotgun (WGS) entry which is preliminary data.</text>
</comment>
<organism evidence="1 2">
    <name type="scientific">Paramecium primaurelia</name>
    <dbReference type="NCBI Taxonomy" id="5886"/>
    <lineage>
        <taxon>Eukaryota</taxon>
        <taxon>Sar</taxon>
        <taxon>Alveolata</taxon>
        <taxon>Ciliophora</taxon>
        <taxon>Intramacronucleata</taxon>
        <taxon>Oligohymenophorea</taxon>
        <taxon>Peniculida</taxon>
        <taxon>Parameciidae</taxon>
        <taxon>Paramecium</taxon>
    </lineage>
</organism>
<reference evidence="1" key="1">
    <citation type="submission" date="2021-01" db="EMBL/GenBank/DDBJ databases">
        <authorList>
            <consortium name="Genoscope - CEA"/>
            <person name="William W."/>
        </authorList>
    </citation>
    <scope>NUCLEOTIDE SEQUENCE</scope>
</reference>
<accession>A0A8S1JLF9</accession>
<sequence length="81" mass="9634">MLIKMLGNYYDAIIWNDKALLINSNHFNVYLSKLNVQNILNNYNDAIIWADKVLSIDQEHINLLQTKGFYFFLIKVNHYIQ</sequence>
<dbReference type="EMBL" id="CAJJDM010000001">
    <property type="protein sequence ID" value="CAD8042793.1"/>
    <property type="molecule type" value="Genomic_DNA"/>
</dbReference>
<gene>
    <name evidence="1" type="ORF">PPRIM_AZ9-3.1.T0040007</name>
</gene>
<evidence type="ECO:0000313" key="2">
    <source>
        <dbReference type="Proteomes" id="UP000688137"/>
    </source>
</evidence>
<name>A0A8S1JLF9_PARPR</name>
<dbReference type="OMA" id="HINLLQT"/>
<proteinExistence type="predicted"/>
<evidence type="ECO:0000313" key="1">
    <source>
        <dbReference type="EMBL" id="CAD8042793.1"/>
    </source>
</evidence>
<dbReference type="AlphaFoldDB" id="A0A8S1JLF9"/>
<dbReference type="Proteomes" id="UP000688137">
    <property type="component" value="Unassembled WGS sequence"/>
</dbReference>
<keyword evidence="2" id="KW-1185">Reference proteome</keyword>